<protein>
    <recommendedName>
        <fullName evidence="4">Lipoprotein with Yx(FWY)xxD motif</fullName>
    </recommendedName>
</protein>
<comment type="caution">
    <text evidence="2">The sequence shown here is derived from an EMBL/GenBank/DDBJ whole genome shotgun (WGS) entry which is preliminary data.</text>
</comment>
<dbReference type="PROSITE" id="PS51257">
    <property type="entry name" value="PROKAR_LIPOPROTEIN"/>
    <property type="match status" value="1"/>
</dbReference>
<proteinExistence type="predicted"/>
<organism evidence="2 3">
    <name type="scientific">Aeromicrobium terrae</name>
    <dbReference type="NCBI Taxonomy" id="2498846"/>
    <lineage>
        <taxon>Bacteria</taxon>
        <taxon>Bacillati</taxon>
        <taxon>Actinomycetota</taxon>
        <taxon>Actinomycetes</taxon>
        <taxon>Propionibacteriales</taxon>
        <taxon>Nocardioidaceae</taxon>
        <taxon>Aeromicrobium</taxon>
    </lineage>
</organism>
<keyword evidence="3" id="KW-1185">Reference proteome</keyword>
<feature type="chain" id="PRO_5039062960" description="Lipoprotein with Yx(FWY)xxD motif" evidence="1">
    <location>
        <begin position="22"/>
        <end position="170"/>
    </location>
</feature>
<name>A0A5C8NHC6_9ACTN</name>
<keyword evidence="1" id="KW-0732">Signal</keyword>
<reference evidence="2 3" key="1">
    <citation type="submission" date="2019-06" db="EMBL/GenBank/DDBJ databases">
        <title>Aeromicrobium sp. nov., isolated from a maize field.</title>
        <authorList>
            <person name="Lin S.-Y."/>
            <person name="Tsai C.-F."/>
            <person name="Young C.-C."/>
        </authorList>
    </citation>
    <scope>NUCLEOTIDE SEQUENCE [LARGE SCALE GENOMIC DNA]</scope>
    <source>
        <strain evidence="2 3">CC-CFT486</strain>
    </source>
</reference>
<feature type="signal peptide" evidence="1">
    <location>
        <begin position="1"/>
        <end position="21"/>
    </location>
</feature>
<dbReference type="PANTHER" id="PTHR39335">
    <property type="entry name" value="BLL4220 PROTEIN"/>
    <property type="match status" value="1"/>
</dbReference>
<evidence type="ECO:0000256" key="1">
    <source>
        <dbReference type="SAM" id="SignalP"/>
    </source>
</evidence>
<evidence type="ECO:0000313" key="3">
    <source>
        <dbReference type="Proteomes" id="UP000321571"/>
    </source>
</evidence>
<dbReference type="AlphaFoldDB" id="A0A5C8NHC6"/>
<dbReference type="GO" id="GO:0043448">
    <property type="term" value="P:alkane catabolic process"/>
    <property type="evidence" value="ECO:0007669"/>
    <property type="project" value="TreeGrafter"/>
</dbReference>
<dbReference type="Pfam" id="PF03640">
    <property type="entry name" value="Lipoprotein_15"/>
    <property type="match status" value="2"/>
</dbReference>
<dbReference type="InterPro" id="IPR005297">
    <property type="entry name" value="Lipoprotein_repeat"/>
</dbReference>
<evidence type="ECO:0000313" key="2">
    <source>
        <dbReference type="EMBL" id="TXL60630.1"/>
    </source>
</evidence>
<accession>A0A5C8NHC6</accession>
<dbReference type="Proteomes" id="UP000321571">
    <property type="component" value="Unassembled WGS sequence"/>
</dbReference>
<gene>
    <name evidence="2" type="ORF">FHP06_09315</name>
</gene>
<dbReference type="PANTHER" id="PTHR39335:SF1">
    <property type="entry name" value="BLL4220 PROTEIN"/>
    <property type="match status" value="1"/>
</dbReference>
<evidence type="ECO:0008006" key="4">
    <source>
        <dbReference type="Google" id="ProtNLM"/>
    </source>
</evidence>
<sequence length="170" mass="17162">MTKRLLAILSLTATIALGLTACGSDSSGSDDAGAPASSAPQDPSTIAVADSSLGDILVDGSGRTLYLFVHDGDNTASMDCDATCKAQWPVVKGKPTAGDGANASLIGTTTTGNQATYAGHPLYYYAGDKAAGDVNGQGVDQIWYVLDDKGSVVKKEPAESDSDGGYSGGY</sequence>
<dbReference type="RefSeq" id="WP_147686099.1">
    <property type="nucleotide sequence ID" value="NZ_VDUX01000004.1"/>
</dbReference>
<dbReference type="OrthoDB" id="597632at2"/>
<dbReference type="EMBL" id="VDUX01000004">
    <property type="protein sequence ID" value="TXL60630.1"/>
    <property type="molecule type" value="Genomic_DNA"/>
</dbReference>